<protein>
    <submittedName>
        <fullName evidence="1">Uncharacterized protein</fullName>
    </submittedName>
</protein>
<organism evidence="1 2">
    <name type="scientific">Popillia japonica</name>
    <name type="common">Japanese beetle</name>
    <dbReference type="NCBI Taxonomy" id="7064"/>
    <lineage>
        <taxon>Eukaryota</taxon>
        <taxon>Metazoa</taxon>
        <taxon>Ecdysozoa</taxon>
        <taxon>Arthropoda</taxon>
        <taxon>Hexapoda</taxon>
        <taxon>Insecta</taxon>
        <taxon>Pterygota</taxon>
        <taxon>Neoptera</taxon>
        <taxon>Endopterygota</taxon>
        <taxon>Coleoptera</taxon>
        <taxon>Polyphaga</taxon>
        <taxon>Scarabaeiformia</taxon>
        <taxon>Scarabaeidae</taxon>
        <taxon>Rutelinae</taxon>
        <taxon>Popillia</taxon>
    </lineage>
</organism>
<proteinExistence type="predicted"/>
<evidence type="ECO:0000313" key="1">
    <source>
        <dbReference type="EMBL" id="KAK9687186.1"/>
    </source>
</evidence>
<reference evidence="1 2" key="1">
    <citation type="journal article" date="2024" name="BMC Genomics">
        <title>De novo assembly and annotation of Popillia japonica's genome with initial clues to its potential as an invasive pest.</title>
        <authorList>
            <person name="Cucini C."/>
            <person name="Boschi S."/>
            <person name="Funari R."/>
            <person name="Cardaioli E."/>
            <person name="Iannotti N."/>
            <person name="Marturano G."/>
            <person name="Paoli F."/>
            <person name="Bruttini M."/>
            <person name="Carapelli A."/>
            <person name="Frati F."/>
            <person name="Nardi F."/>
        </authorList>
    </citation>
    <scope>NUCLEOTIDE SEQUENCE [LARGE SCALE GENOMIC DNA]</scope>
    <source>
        <strain evidence="1">DMR45628</strain>
    </source>
</reference>
<dbReference type="EMBL" id="JASPKY010000657">
    <property type="protein sequence ID" value="KAK9687186.1"/>
    <property type="molecule type" value="Genomic_DNA"/>
</dbReference>
<accession>A0AAW1ICV9</accession>
<evidence type="ECO:0000313" key="2">
    <source>
        <dbReference type="Proteomes" id="UP001458880"/>
    </source>
</evidence>
<sequence length="127" mass="14150">MLEQIRKEVSIELDLTVANNQQQIAVEEVNTQTVSEIEEGPVARCFMQNKIKFDGIDAGTAQKLPRLTTNKRTSPIIKDVNDLLLQNATECRSLSAHMHRLLYIGALTVLEMNGQKVSVSTLIIDNS</sequence>
<comment type="caution">
    <text evidence="1">The sequence shown here is derived from an EMBL/GenBank/DDBJ whole genome shotgun (WGS) entry which is preliminary data.</text>
</comment>
<gene>
    <name evidence="1" type="ORF">QE152_g36635</name>
</gene>
<keyword evidence="2" id="KW-1185">Reference proteome</keyword>
<dbReference type="Proteomes" id="UP001458880">
    <property type="component" value="Unassembled WGS sequence"/>
</dbReference>
<name>A0AAW1ICV9_POPJA</name>
<dbReference type="AlphaFoldDB" id="A0AAW1ICV9"/>